<dbReference type="CDD" id="cd02885">
    <property type="entry name" value="NUDIX_IPP_Isomerase"/>
    <property type="match status" value="1"/>
</dbReference>
<dbReference type="GO" id="GO:0005737">
    <property type="term" value="C:cytoplasm"/>
    <property type="evidence" value="ECO:0007669"/>
    <property type="project" value="TreeGrafter"/>
</dbReference>
<evidence type="ECO:0000259" key="7">
    <source>
        <dbReference type="PROSITE" id="PS51462"/>
    </source>
</evidence>
<evidence type="ECO:0000256" key="5">
    <source>
        <dbReference type="ARBA" id="ARBA00023235"/>
    </source>
</evidence>
<dbReference type="NCBIfam" id="TIGR02150">
    <property type="entry name" value="IPP_isom_1"/>
    <property type="match status" value="1"/>
</dbReference>
<dbReference type="Pfam" id="PF00293">
    <property type="entry name" value="NUDIX"/>
    <property type="match status" value="1"/>
</dbReference>
<dbReference type="InterPro" id="IPR000086">
    <property type="entry name" value="NUDIX_hydrolase_dom"/>
</dbReference>
<evidence type="ECO:0000256" key="4">
    <source>
        <dbReference type="ARBA" id="ARBA00023229"/>
    </source>
</evidence>
<dbReference type="AlphaFoldDB" id="A0A1F5DPQ6"/>
<protein>
    <recommendedName>
        <fullName evidence="3 6">Isopentenyl-diphosphate delta-isomerase</fullName>
        <ecNumber evidence="3 6">5.3.3.2</ecNumber>
    </recommendedName>
</protein>
<accession>A0A1F5DPQ6</accession>
<dbReference type="PANTHER" id="PTHR10885:SF0">
    <property type="entry name" value="ISOPENTENYL-DIPHOSPHATE DELTA-ISOMERASE"/>
    <property type="match status" value="1"/>
</dbReference>
<comment type="similarity">
    <text evidence="2">Belongs to the IPP isomerase type 1 family.</text>
</comment>
<dbReference type="GO" id="GO:0004452">
    <property type="term" value="F:isopentenyl-diphosphate delta-isomerase activity"/>
    <property type="evidence" value="ECO:0007669"/>
    <property type="project" value="UniProtKB-UniRule"/>
</dbReference>
<dbReference type="InterPro" id="IPR015797">
    <property type="entry name" value="NUDIX_hydrolase-like_dom_sf"/>
</dbReference>
<gene>
    <name evidence="8" type="ORF">A3E73_01790</name>
</gene>
<dbReference type="PROSITE" id="PS51462">
    <property type="entry name" value="NUDIX"/>
    <property type="match status" value="1"/>
</dbReference>
<dbReference type="EC" id="5.3.3.2" evidence="3 6"/>
<sequence length="175" mass="20159">MADVAKLNDQVILVNRRDQILGIEEKTKAHQGKAKLHRAISIQLFNQKGELLIQQRSKYKKLFPLIWANTVCTDVRPYETYPVAAERRLKEEFGLKARLKPVFKFSYAAAWGRGGEKEIDQVFFGRVTGQPRPNLKEIAAWRFISLAEAKARLKDFAPWLQLILKRIKPSDIVIS</sequence>
<dbReference type="Gene3D" id="3.90.79.10">
    <property type="entry name" value="Nucleoside Triphosphate Pyrophosphohydrolase"/>
    <property type="match status" value="1"/>
</dbReference>
<evidence type="ECO:0000313" key="9">
    <source>
        <dbReference type="Proteomes" id="UP000176791"/>
    </source>
</evidence>
<dbReference type="NCBIfam" id="NF002995">
    <property type="entry name" value="PRK03759.1"/>
    <property type="match status" value="1"/>
</dbReference>
<dbReference type="PANTHER" id="PTHR10885">
    <property type="entry name" value="ISOPENTENYL-DIPHOSPHATE DELTA-ISOMERASE"/>
    <property type="match status" value="1"/>
</dbReference>
<dbReference type="GO" id="GO:0050992">
    <property type="term" value="P:dimethylallyl diphosphate biosynthetic process"/>
    <property type="evidence" value="ECO:0007669"/>
    <property type="project" value="UniProtKB-UniPathway"/>
</dbReference>
<evidence type="ECO:0000256" key="6">
    <source>
        <dbReference type="NCBIfam" id="TIGR02150"/>
    </source>
</evidence>
<dbReference type="EMBL" id="MEZN01000003">
    <property type="protein sequence ID" value="OGD57034.1"/>
    <property type="molecule type" value="Genomic_DNA"/>
</dbReference>
<comment type="caution">
    <text evidence="8">The sequence shown here is derived from an EMBL/GenBank/DDBJ whole genome shotgun (WGS) entry which is preliminary data.</text>
</comment>
<organism evidence="8 9">
    <name type="scientific">Candidatus Beckwithbacteria bacterium RIFCSPHIGHO2_12_FULL_47_17</name>
    <dbReference type="NCBI Taxonomy" id="1797460"/>
    <lineage>
        <taxon>Bacteria</taxon>
        <taxon>Candidatus Beckwithiibacteriota</taxon>
    </lineage>
</organism>
<dbReference type="Proteomes" id="UP000176791">
    <property type="component" value="Unassembled WGS sequence"/>
</dbReference>
<keyword evidence="4" id="KW-0414">Isoprene biosynthesis</keyword>
<proteinExistence type="inferred from homology"/>
<dbReference type="GO" id="GO:0009240">
    <property type="term" value="P:isopentenyl diphosphate biosynthetic process"/>
    <property type="evidence" value="ECO:0007669"/>
    <property type="project" value="TreeGrafter"/>
</dbReference>
<dbReference type="STRING" id="1797460.A3E73_01790"/>
<dbReference type="InterPro" id="IPR011876">
    <property type="entry name" value="IsopentenylPP_isomerase_typ1"/>
</dbReference>
<name>A0A1F5DPQ6_9BACT</name>
<evidence type="ECO:0000313" key="8">
    <source>
        <dbReference type="EMBL" id="OGD57034.1"/>
    </source>
</evidence>
<reference evidence="8 9" key="1">
    <citation type="journal article" date="2016" name="Nat. Commun.">
        <title>Thousands of microbial genomes shed light on interconnected biogeochemical processes in an aquifer system.</title>
        <authorList>
            <person name="Anantharaman K."/>
            <person name="Brown C.T."/>
            <person name="Hug L.A."/>
            <person name="Sharon I."/>
            <person name="Castelle C.J."/>
            <person name="Probst A.J."/>
            <person name="Thomas B.C."/>
            <person name="Singh A."/>
            <person name="Wilkins M.J."/>
            <person name="Karaoz U."/>
            <person name="Brodie E.L."/>
            <person name="Williams K.H."/>
            <person name="Hubbard S.S."/>
            <person name="Banfield J.F."/>
        </authorList>
    </citation>
    <scope>NUCLEOTIDE SEQUENCE [LARGE SCALE GENOMIC DNA]</scope>
</reference>
<comment type="pathway">
    <text evidence="1">Isoprenoid biosynthesis; dimethylallyl diphosphate biosynthesis; dimethylallyl diphosphate from isopentenyl diphosphate: step 1/1.</text>
</comment>
<evidence type="ECO:0000256" key="2">
    <source>
        <dbReference type="ARBA" id="ARBA00007579"/>
    </source>
</evidence>
<evidence type="ECO:0000256" key="3">
    <source>
        <dbReference type="ARBA" id="ARBA00012057"/>
    </source>
</evidence>
<feature type="domain" description="Nudix hydrolase" evidence="7">
    <location>
        <begin position="35"/>
        <end position="166"/>
    </location>
</feature>
<evidence type="ECO:0000256" key="1">
    <source>
        <dbReference type="ARBA" id="ARBA00004826"/>
    </source>
</evidence>
<dbReference type="PIRSF" id="PIRSF018427">
    <property type="entry name" value="Isopntndiph_ism"/>
    <property type="match status" value="1"/>
</dbReference>
<dbReference type="UniPathway" id="UPA00059">
    <property type="reaction ID" value="UER00104"/>
</dbReference>
<dbReference type="SUPFAM" id="SSF55811">
    <property type="entry name" value="Nudix"/>
    <property type="match status" value="1"/>
</dbReference>
<keyword evidence="5 8" id="KW-0413">Isomerase</keyword>